<proteinExistence type="predicted"/>
<reference evidence="2 3" key="1">
    <citation type="submission" date="2020-08" db="EMBL/GenBank/DDBJ databases">
        <title>Whole genome shotgun sequence of Actinoplanes ianthinogenes NBRC 13996.</title>
        <authorList>
            <person name="Komaki H."/>
            <person name="Tamura T."/>
        </authorList>
    </citation>
    <scope>NUCLEOTIDE SEQUENCE [LARGE SCALE GENOMIC DNA]</scope>
    <source>
        <strain evidence="2 3">NBRC 13996</strain>
    </source>
</reference>
<gene>
    <name evidence="2" type="ORF">Aiant_09910</name>
</gene>
<dbReference type="InterPro" id="IPR058548">
    <property type="entry name" value="MlaB-like_STAS"/>
</dbReference>
<keyword evidence="3" id="KW-1185">Reference proteome</keyword>
<dbReference type="CDD" id="cd07043">
    <property type="entry name" value="STAS_anti-anti-sigma_factors"/>
    <property type="match status" value="1"/>
</dbReference>
<dbReference type="SUPFAM" id="SSF52091">
    <property type="entry name" value="SpoIIaa-like"/>
    <property type="match status" value="1"/>
</dbReference>
<dbReference type="InterPro" id="IPR036513">
    <property type="entry name" value="STAS_dom_sf"/>
</dbReference>
<evidence type="ECO:0000313" key="3">
    <source>
        <dbReference type="Proteomes" id="UP000676967"/>
    </source>
</evidence>
<dbReference type="EMBL" id="AP023356">
    <property type="protein sequence ID" value="BCJ40334.1"/>
    <property type="molecule type" value="Genomic_DNA"/>
</dbReference>
<dbReference type="RefSeq" id="WP_189331144.1">
    <property type="nucleotide sequence ID" value="NZ_AP023356.1"/>
</dbReference>
<protein>
    <recommendedName>
        <fullName evidence="1">STAS domain-containing protein</fullName>
    </recommendedName>
</protein>
<sequence>MSPDPAFAGTKIAGARHGDRLVIELWGSLDAMSVTALQTQLYDLTRVYDVLGLTVPVRQIHIDVARVDFCDAAGLRMLVAARSVAGARDATCHLRNPQPHLRWLLRATRAGDLFRLDHD</sequence>
<accession>A0ABN6C4I7</accession>
<dbReference type="PROSITE" id="PS50801">
    <property type="entry name" value="STAS"/>
    <property type="match status" value="1"/>
</dbReference>
<organism evidence="2 3">
    <name type="scientific">Actinoplanes ianthinogenes</name>
    <dbReference type="NCBI Taxonomy" id="122358"/>
    <lineage>
        <taxon>Bacteria</taxon>
        <taxon>Bacillati</taxon>
        <taxon>Actinomycetota</taxon>
        <taxon>Actinomycetes</taxon>
        <taxon>Micromonosporales</taxon>
        <taxon>Micromonosporaceae</taxon>
        <taxon>Actinoplanes</taxon>
    </lineage>
</organism>
<name>A0ABN6C4I7_9ACTN</name>
<dbReference type="Pfam" id="PF13466">
    <property type="entry name" value="STAS_2"/>
    <property type="match status" value="1"/>
</dbReference>
<feature type="domain" description="STAS" evidence="1">
    <location>
        <begin position="21"/>
        <end position="119"/>
    </location>
</feature>
<dbReference type="InterPro" id="IPR002645">
    <property type="entry name" value="STAS_dom"/>
</dbReference>
<dbReference type="Proteomes" id="UP000676967">
    <property type="component" value="Chromosome"/>
</dbReference>
<dbReference type="Gene3D" id="3.30.750.24">
    <property type="entry name" value="STAS domain"/>
    <property type="match status" value="1"/>
</dbReference>
<evidence type="ECO:0000313" key="2">
    <source>
        <dbReference type="EMBL" id="BCJ40334.1"/>
    </source>
</evidence>
<evidence type="ECO:0000259" key="1">
    <source>
        <dbReference type="PROSITE" id="PS50801"/>
    </source>
</evidence>